<dbReference type="NCBIfam" id="TIGR00419">
    <property type="entry name" value="tim"/>
    <property type="match status" value="1"/>
</dbReference>
<dbReference type="Gene3D" id="3.20.20.70">
    <property type="entry name" value="Aldolase class I"/>
    <property type="match status" value="1"/>
</dbReference>
<gene>
    <name evidence="5" type="primary">tpiA</name>
    <name evidence="7" type="ORF">IPA_09460</name>
</gene>
<comment type="similarity">
    <text evidence="5 6">Belongs to the triosephosphate isomerase family.</text>
</comment>
<protein>
    <recommendedName>
        <fullName evidence="5 6">Triosephosphate isomerase</fullName>
        <shortName evidence="5">TIM</shortName>
        <shortName evidence="5">TPI</shortName>
        <ecNumber evidence="5 6">5.3.1.1</ecNumber>
    </recommendedName>
    <alternativeName>
        <fullName evidence="5">Triose-phosphate isomerase</fullName>
    </alternativeName>
</protein>
<keyword evidence="1 5" id="KW-0312">Gluconeogenesis</keyword>
<feature type="active site" description="Electrophile" evidence="5">
    <location>
        <position position="93"/>
    </location>
</feature>
<dbReference type="PANTHER" id="PTHR21139:SF42">
    <property type="entry name" value="TRIOSEPHOSPHATE ISOMERASE"/>
    <property type="match status" value="1"/>
</dbReference>
<feature type="binding site" evidence="5">
    <location>
        <begin position="8"/>
        <end position="10"/>
    </location>
    <ligand>
        <name>substrate</name>
    </ligand>
</feature>
<reference evidence="7" key="1">
    <citation type="submission" date="2013-11" db="EMBL/GenBank/DDBJ databases">
        <title>Comparative genomics of Ignicoccus.</title>
        <authorList>
            <person name="Podar M."/>
        </authorList>
    </citation>
    <scope>NUCLEOTIDE SEQUENCE</scope>
    <source>
        <strain evidence="7">DSM 13166</strain>
    </source>
</reference>
<feature type="binding site" evidence="5">
    <location>
        <position position="146"/>
    </location>
    <ligand>
        <name>substrate</name>
    </ligand>
</feature>
<comment type="catalytic activity">
    <reaction evidence="5 6">
        <text>D-glyceraldehyde 3-phosphate = dihydroxyacetone phosphate</text>
        <dbReference type="Rhea" id="RHEA:18585"/>
        <dbReference type="ChEBI" id="CHEBI:57642"/>
        <dbReference type="ChEBI" id="CHEBI:59776"/>
        <dbReference type="EC" id="5.3.1.1"/>
    </reaction>
</comment>
<comment type="subcellular location">
    <subcellularLocation>
        <location evidence="5 6">Cytoplasm</location>
    </subcellularLocation>
</comment>
<evidence type="ECO:0000313" key="7">
    <source>
        <dbReference type="EMBL" id="UXD21911.1"/>
    </source>
</evidence>
<comment type="pathway">
    <text evidence="5 6">Carbohydrate degradation; glycolysis; D-glyceraldehyde 3-phosphate from glycerone phosphate: step 1/1.</text>
</comment>
<keyword evidence="3 5" id="KW-0324">Glycolysis</keyword>
<dbReference type="InterPro" id="IPR013785">
    <property type="entry name" value="Aldolase_TIM"/>
</dbReference>
<dbReference type="InterPro" id="IPR000652">
    <property type="entry name" value="Triosephosphate_isomerase"/>
</dbReference>
<dbReference type="GO" id="GO:0019563">
    <property type="term" value="P:glycerol catabolic process"/>
    <property type="evidence" value="ECO:0007669"/>
    <property type="project" value="TreeGrafter"/>
</dbReference>
<dbReference type="KEGG" id="ipc:IPA_09460"/>
<keyword evidence="2 5" id="KW-0963">Cytoplasm</keyword>
<comment type="function">
    <text evidence="5">Involved in the gluconeogenesis. Catalyzes stereospecifically the conversion of dihydroxyacetone phosphate (DHAP) to D-glyceraldehyde-3-phosphate (G3P).</text>
</comment>
<dbReference type="InterPro" id="IPR035990">
    <property type="entry name" value="TIM_sf"/>
</dbReference>
<evidence type="ECO:0000256" key="6">
    <source>
        <dbReference type="RuleBase" id="RU363013"/>
    </source>
</evidence>
<feature type="active site" description="Proton acceptor" evidence="5">
    <location>
        <position position="141"/>
    </location>
</feature>
<dbReference type="PROSITE" id="PS51440">
    <property type="entry name" value="TIM_2"/>
    <property type="match status" value="1"/>
</dbReference>
<dbReference type="EC" id="5.3.1.1" evidence="5 6"/>
<dbReference type="CDD" id="cd00311">
    <property type="entry name" value="TIM"/>
    <property type="match status" value="1"/>
</dbReference>
<name>A0A977KBN3_9CREN</name>
<dbReference type="NCBIfam" id="NF003302">
    <property type="entry name" value="PRK04302.1"/>
    <property type="match status" value="1"/>
</dbReference>
<evidence type="ECO:0000256" key="1">
    <source>
        <dbReference type="ARBA" id="ARBA00022432"/>
    </source>
</evidence>
<dbReference type="Pfam" id="PF00121">
    <property type="entry name" value="TIM"/>
    <property type="match status" value="1"/>
</dbReference>
<keyword evidence="4 5" id="KW-0413">Isomerase</keyword>
<organism evidence="7 8">
    <name type="scientific">Ignicoccus pacificus DSM 13166</name>
    <dbReference type="NCBI Taxonomy" id="940294"/>
    <lineage>
        <taxon>Archaea</taxon>
        <taxon>Thermoproteota</taxon>
        <taxon>Thermoprotei</taxon>
        <taxon>Desulfurococcales</taxon>
        <taxon>Desulfurococcaceae</taxon>
        <taxon>Ignicoccus</taxon>
    </lineage>
</organism>
<feature type="binding site" evidence="5">
    <location>
        <position position="181"/>
    </location>
    <ligand>
        <name>substrate</name>
    </ligand>
</feature>
<accession>A0A977KBN3</accession>
<dbReference type="GO" id="GO:0005829">
    <property type="term" value="C:cytosol"/>
    <property type="evidence" value="ECO:0007669"/>
    <property type="project" value="TreeGrafter"/>
</dbReference>
<evidence type="ECO:0000313" key="8">
    <source>
        <dbReference type="Proteomes" id="UP001063698"/>
    </source>
</evidence>
<dbReference type="SUPFAM" id="SSF51351">
    <property type="entry name" value="Triosephosphate isomerase (TIM)"/>
    <property type="match status" value="1"/>
</dbReference>
<dbReference type="EMBL" id="CP006868">
    <property type="protein sequence ID" value="UXD21911.1"/>
    <property type="molecule type" value="Genomic_DNA"/>
</dbReference>
<dbReference type="GO" id="GO:0046166">
    <property type="term" value="P:glyceraldehyde-3-phosphate biosynthetic process"/>
    <property type="evidence" value="ECO:0007669"/>
    <property type="project" value="TreeGrafter"/>
</dbReference>
<dbReference type="InterPro" id="IPR022891">
    <property type="entry name" value="Triosephosphate_isomerase_arc"/>
</dbReference>
<dbReference type="HAMAP" id="MF_00147_A">
    <property type="entry name" value="TIM_A"/>
    <property type="match status" value="1"/>
</dbReference>
<evidence type="ECO:0000256" key="5">
    <source>
        <dbReference type="HAMAP-Rule" id="MF_00147"/>
    </source>
</evidence>
<dbReference type="GO" id="GO:0006096">
    <property type="term" value="P:glycolytic process"/>
    <property type="evidence" value="ECO:0007669"/>
    <property type="project" value="UniProtKB-UniRule"/>
</dbReference>
<evidence type="ECO:0000256" key="2">
    <source>
        <dbReference type="ARBA" id="ARBA00022490"/>
    </source>
</evidence>
<comment type="pathway">
    <text evidence="5 6">Carbohydrate biosynthesis; gluconeogenesis.</text>
</comment>
<dbReference type="PANTHER" id="PTHR21139">
    <property type="entry name" value="TRIOSEPHOSPHATE ISOMERASE"/>
    <property type="match status" value="1"/>
</dbReference>
<dbReference type="GO" id="GO:0006094">
    <property type="term" value="P:gluconeogenesis"/>
    <property type="evidence" value="ECO:0007669"/>
    <property type="project" value="UniProtKB-UniRule"/>
</dbReference>
<comment type="subunit">
    <text evidence="5">Homotetramer; dimer of dimers.</text>
</comment>
<evidence type="ECO:0000256" key="3">
    <source>
        <dbReference type="ARBA" id="ARBA00023152"/>
    </source>
</evidence>
<evidence type="ECO:0000256" key="4">
    <source>
        <dbReference type="ARBA" id="ARBA00023235"/>
    </source>
</evidence>
<sequence>MRPIIAINAKVYYPHSFGAHLLRVLRALERIADEYDVETILAPPHTEIKEVSSIAKKTKVYAQSVDPVNPGAHTGSVIVEGIKDFVKGSIINHSEKRIRIDEIEVVVRKLNEYGLESLVCAPTPLTAASVAVLRPTMVAMEPPELIGTGISVSKAKPETITDTVNAVREIGFNGPILVGAGISTGDDVKKAIELGANGVLVASAVMKAKDPYEKLKEFAGASVASNA</sequence>
<dbReference type="AlphaFoldDB" id="A0A977KBN3"/>
<proteinExistence type="inferred from homology"/>
<keyword evidence="8" id="KW-1185">Reference proteome</keyword>
<dbReference type="GO" id="GO:0004807">
    <property type="term" value="F:triose-phosphate isomerase activity"/>
    <property type="evidence" value="ECO:0007669"/>
    <property type="project" value="UniProtKB-UniRule"/>
</dbReference>
<feature type="binding site" evidence="5">
    <location>
        <begin position="202"/>
        <end position="203"/>
    </location>
    <ligand>
        <name>substrate</name>
    </ligand>
</feature>
<dbReference type="Proteomes" id="UP001063698">
    <property type="component" value="Chromosome"/>
</dbReference>